<evidence type="ECO:0000313" key="1">
    <source>
        <dbReference type="EMBL" id="SNT56145.1"/>
    </source>
</evidence>
<keyword evidence="2" id="KW-1185">Reference proteome</keyword>
<protein>
    <submittedName>
        <fullName evidence="1">Nucleoside diphosphate kinase</fullName>
    </submittedName>
</protein>
<reference evidence="1 2" key="1">
    <citation type="submission" date="2017-06" db="EMBL/GenBank/DDBJ databases">
        <authorList>
            <person name="Kim H.J."/>
            <person name="Triplett B.A."/>
        </authorList>
    </citation>
    <scope>NUCLEOTIDE SEQUENCE [LARGE SCALE GENOMIC DNA]</scope>
    <source>
        <strain evidence="1 2">CGMCC 4.1858</strain>
    </source>
</reference>
<dbReference type="AlphaFoldDB" id="A0A239NMS3"/>
<dbReference type="EMBL" id="FZOF01000041">
    <property type="protein sequence ID" value="SNT56145.1"/>
    <property type="molecule type" value="Genomic_DNA"/>
</dbReference>
<dbReference type="SUPFAM" id="SSF54919">
    <property type="entry name" value="Nucleoside diphosphate kinase, NDK"/>
    <property type="match status" value="1"/>
</dbReference>
<sequence>MTEVNSDAFPSVPRELSQKDENVLLGDAPPATALTDISPDILLDVTWSTRKSELYAIDSYFREGCWIFAEDIPGMLGVALCMLKPEAVVGRRLRPALDALSAAGFKPLDVIRFRYDRLSIREVYRYQFNRASPDLIAAMDLVLPSTDSVCLILRDEHWVPGAPPASVRLNSLKGPSDMALRRPQHLRYQLGVVNGLLNFIHVSDELIDVVREIAVLCDVERQVLTRERIRSDFDAVSETLSVFDDLELMHPAHDFDHDASWLRLAGTDGLVGRLARQRAEGMRIPLGQLIPAAREASLQGSLDWDLLTVLTCALEVMTIPGITPTVPTITTDWVDSV</sequence>
<accession>A0A239NMS3</accession>
<keyword evidence="1" id="KW-0418">Kinase</keyword>
<name>A0A239NMS3_9ACTN</name>
<evidence type="ECO:0000313" key="2">
    <source>
        <dbReference type="Proteomes" id="UP000198280"/>
    </source>
</evidence>
<dbReference type="RefSeq" id="WP_179280203.1">
    <property type="nucleotide sequence ID" value="NZ_FZOF01000041.1"/>
</dbReference>
<gene>
    <name evidence="1" type="ORF">SAMN05216252_1419</name>
</gene>
<dbReference type="Proteomes" id="UP000198280">
    <property type="component" value="Unassembled WGS sequence"/>
</dbReference>
<dbReference type="GO" id="GO:0016301">
    <property type="term" value="F:kinase activity"/>
    <property type="evidence" value="ECO:0007669"/>
    <property type="project" value="UniProtKB-KW"/>
</dbReference>
<organism evidence="1 2">
    <name type="scientific">Actinacidiphila glaucinigra</name>
    <dbReference type="NCBI Taxonomy" id="235986"/>
    <lineage>
        <taxon>Bacteria</taxon>
        <taxon>Bacillati</taxon>
        <taxon>Actinomycetota</taxon>
        <taxon>Actinomycetes</taxon>
        <taxon>Kitasatosporales</taxon>
        <taxon>Streptomycetaceae</taxon>
        <taxon>Actinacidiphila</taxon>
    </lineage>
</organism>
<proteinExistence type="predicted"/>
<dbReference type="InterPro" id="IPR036850">
    <property type="entry name" value="NDK-like_dom_sf"/>
</dbReference>
<dbReference type="Gene3D" id="3.30.70.141">
    <property type="entry name" value="Nucleoside diphosphate kinase-like domain"/>
    <property type="match status" value="1"/>
</dbReference>
<keyword evidence="1" id="KW-0808">Transferase</keyword>